<name>A0ACB9B9Y9_ARCLA</name>
<accession>A0ACB9B9Y9</accession>
<dbReference type="EMBL" id="CM042052">
    <property type="protein sequence ID" value="KAI3718918.1"/>
    <property type="molecule type" value="Genomic_DNA"/>
</dbReference>
<protein>
    <submittedName>
        <fullName evidence="1">Uncharacterized protein</fullName>
    </submittedName>
</protein>
<reference evidence="1 2" key="2">
    <citation type="journal article" date="2022" name="Mol. Ecol. Resour.">
        <title>The genomes of chicory, endive, great burdock and yacon provide insights into Asteraceae paleo-polyploidization history and plant inulin production.</title>
        <authorList>
            <person name="Fan W."/>
            <person name="Wang S."/>
            <person name="Wang H."/>
            <person name="Wang A."/>
            <person name="Jiang F."/>
            <person name="Liu H."/>
            <person name="Zhao H."/>
            <person name="Xu D."/>
            <person name="Zhang Y."/>
        </authorList>
    </citation>
    <scope>NUCLEOTIDE SEQUENCE [LARGE SCALE GENOMIC DNA]</scope>
    <source>
        <strain evidence="2">cv. Niubang</strain>
    </source>
</reference>
<evidence type="ECO:0000313" key="2">
    <source>
        <dbReference type="Proteomes" id="UP001055879"/>
    </source>
</evidence>
<dbReference type="Proteomes" id="UP001055879">
    <property type="component" value="Linkage Group LG06"/>
</dbReference>
<sequence>MLVPSGIYRANLLLAIPEFLVETLIPFLGIGQISFGKLSPISLEILSLTDTSCFHITRIGSDGCVFKRFR</sequence>
<gene>
    <name evidence="1" type="ORF">L6452_19803</name>
</gene>
<keyword evidence="2" id="KW-1185">Reference proteome</keyword>
<evidence type="ECO:0000313" key="1">
    <source>
        <dbReference type="EMBL" id="KAI3718918.1"/>
    </source>
</evidence>
<reference evidence="2" key="1">
    <citation type="journal article" date="2022" name="Mol. Ecol. Resour.">
        <title>The genomes of chicory, endive, great burdock and yacon provide insights into Asteraceae palaeo-polyploidization history and plant inulin production.</title>
        <authorList>
            <person name="Fan W."/>
            <person name="Wang S."/>
            <person name="Wang H."/>
            <person name="Wang A."/>
            <person name="Jiang F."/>
            <person name="Liu H."/>
            <person name="Zhao H."/>
            <person name="Xu D."/>
            <person name="Zhang Y."/>
        </authorList>
    </citation>
    <scope>NUCLEOTIDE SEQUENCE [LARGE SCALE GENOMIC DNA]</scope>
    <source>
        <strain evidence="2">cv. Niubang</strain>
    </source>
</reference>
<proteinExistence type="predicted"/>
<comment type="caution">
    <text evidence="1">The sequence shown here is derived from an EMBL/GenBank/DDBJ whole genome shotgun (WGS) entry which is preliminary data.</text>
</comment>
<organism evidence="1 2">
    <name type="scientific">Arctium lappa</name>
    <name type="common">Greater burdock</name>
    <name type="synonym">Lappa major</name>
    <dbReference type="NCBI Taxonomy" id="4217"/>
    <lineage>
        <taxon>Eukaryota</taxon>
        <taxon>Viridiplantae</taxon>
        <taxon>Streptophyta</taxon>
        <taxon>Embryophyta</taxon>
        <taxon>Tracheophyta</taxon>
        <taxon>Spermatophyta</taxon>
        <taxon>Magnoliopsida</taxon>
        <taxon>eudicotyledons</taxon>
        <taxon>Gunneridae</taxon>
        <taxon>Pentapetalae</taxon>
        <taxon>asterids</taxon>
        <taxon>campanulids</taxon>
        <taxon>Asterales</taxon>
        <taxon>Asteraceae</taxon>
        <taxon>Carduoideae</taxon>
        <taxon>Cardueae</taxon>
        <taxon>Arctiinae</taxon>
        <taxon>Arctium</taxon>
    </lineage>
</organism>